<evidence type="ECO:0000256" key="5">
    <source>
        <dbReference type="SAM" id="SignalP"/>
    </source>
</evidence>
<dbReference type="Gene3D" id="2.40.128.200">
    <property type="match status" value="1"/>
</dbReference>
<keyword evidence="2" id="KW-0472">Membrane</keyword>
<feature type="signal peptide" evidence="5">
    <location>
        <begin position="1"/>
        <end position="20"/>
    </location>
</feature>
<evidence type="ECO:0000256" key="3">
    <source>
        <dbReference type="ARBA" id="ARBA00023139"/>
    </source>
</evidence>
<dbReference type="InterPro" id="IPR018660">
    <property type="entry name" value="MliC"/>
</dbReference>
<name>A0ABM8E9R5_9HYPH</name>
<dbReference type="EMBL" id="AP027142">
    <property type="protein sequence ID" value="BDV34738.1"/>
    <property type="molecule type" value="Genomic_DNA"/>
</dbReference>
<keyword evidence="8" id="KW-1185">Reference proteome</keyword>
<dbReference type="InterPro" id="IPR036328">
    <property type="entry name" value="MliC_sf"/>
</dbReference>
<dbReference type="Proteomes" id="UP001317629">
    <property type="component" value="Chromosome"/>
</dbReference>
<evidence type="ECO:0000259" key="6">
    <source>
        <dbReference type="Pfam" id="PF09864"/>
    </source>
</evidence>
<feature type="chain" id="PRO_5045274458" description="C-type lysozyme inhibitor domain-containing protein" evidence="5">
    <location>
        <begin position="21"/>
        <end position="209"/>
    </location>
</feature>
<sequence length="209" mass="22238">MIRAAAIALLSFLSIGFAAATPMECAKTSRAPVKFICEDATLEGLDKEESRLADLATAAPLTAARKKDLSESQASFRKTLSACKDAKPCLQRTLIERIYRLRQGYADVRSKDAEGTSLGPFIASCPGLDGLLDVTFVNVAPALAFLSWRDKSVVLQQALAASGARYTGAFGAGEAQFWNKGKEATLDLPGRPRLNCTIQDVGAPASAPR</sequence>
<keyword evidence="1 5" id="KW-0732">Signal</keyword>
<evidence type="ECO:0000256" key="4">
    <source>
        <dbReference type="ARBA" id="ARBA00023288"/>
    </source>
</evidence>
<keyword evidence="3" id="KW-0564">Palmitate</keyword>
<organism evidence="7 8">
    <name type="scientific">Methylocystis iwaonis</name>
    <dbReference type="NCBI Taxonomy" id="2885079"/>
    <lineage>
        <taxon>Bacteria</taxon>
        <taxon>Pseudomonadati</taxon>
        <taxon>Pseudomonadota</taxon>
        <taxon>Alphaproteobacteria</taxon>
        <taxon>Hyphomicrobiales</taxon>
        <taxon>Methylocystaceae</taxon>
        <taxon>Methylocystis</taxon>
    </lineage>
</organism>
<evidence type="ECO:0000313" key="8">
    <source>
        <dbReference type="Proteomes" id="UP001317629"/>
    </source>
</evidence>
<reference evidence="7 8" key="1">
    <citation type="journal article" date="2023" name="Int. J. Syst. Evol. Microbiol.">
        <title>Methylocystis iwaonis sp. nov., a type II methane-oxidizing bacterium from surface soil of a rice paddy field in Japan, and emended description of the genus Methylocystis (ex Whittenbury et al. 1970) Bowman et al. 1993.</title>
        <authorList>
            <person name="Kaise H."/>
            <person name="Sawadogo J.B."/>
            <person name="Alam M.S."/>
            <person name="Ueno C."/>
            <person name="Dianou D."/>
            <person name="Shinjo R."/>
            <person name="Asakawa S."/>
        </authorList>
    </citation>
    <scope>NUCLEOTIDE SEQUENCE [LARGE SCALE GENOMIC DNA]</scope>
    <source>
        <strain evidence="7 8">SS37A-Re</strain>
    </source>
</reference>
<evidence type="ECO:0000256" key="1">
    <source>
        <dbReference type="ARBA" id="ARBA00022729"/>
    </source>
</evidence>
<dbReference type="Pfam" id="PF09864">
    <property type="entry name" value="MliC"/>
    <property type="match status" value="1"/>
</dbReference>
<accession>A0ABM8E9R5</accession>
<gene>
    <name evidence="7" type="ORF">SS37A_22670</name>
</gene>
<dbReference type="SUPFAM" id="SSF141488">
    <property type="entry name" value="YdhA-like"/>
    <property type="match status" value="1"/>
</dbReference>
<evidence type="ECO:0000256" key="2">
    <source>
        <dbReference type="ARBA" id="ARBA00023136"/>
    </source>
</evidence>
<keyword evidence="4" id="KW-0449">Lipoprotein</keyword>
<protein>
    <recommendedName>
        <fullName evidence="6">C-type lysozyme inhibitor domain-containing protein</fullName>
    </recommendedName>
</protein>
<evidence type="ECO:0000313" key="7">
    <source>
        <dbReference type="EMBL" id="BDV34738.1"/>
    </source>
</evidence>
<feature type="domain" description="C-type lysozyme inhibitor" evidence="6">
    <location>
        <begin position="131"/>
        <end position="191"/>
    </location>
</feature>
<proteinExistence type="predicted"/>
<dbReference type="RefSeq" id="WP_281928005.1">
    <property type="nucleotide sequence ID" value="NZ_AP027142.1"/>
</dbReference>